<dbReference type="PRINTS" id="PR00344">
    <property type="entry name" value="BCTRLSENSOR"/>
</dbReference>
<dbReference type="InterPro" id="IPR050398">
    <property type="entry name" value="HssS/ArlS-like"/>
</dbReference>
<feature type="domain" description="Histidine kinase" evidence="15">
    <location>
        <begin position="264"/>
        <end position="478"/>
    </location>
</feature>
<dbReference type="Gene3D" id="3.30.565.10">
    <property type="entry name" value="Histidine kinase-like ATPase, C-terminal domain"/>
    <property type="match status" value="1"/>
</dbReference>
<comment type="subcellular location">
    <subcellularLocation>
        <location evidence="2">Cell membrane</location>
        <topology evidence="2">Multi-pass membrane protein</topology>
    </subcellularLocation>
</comment>
<dbReference type="GO" id="GO:0005524">
    <property type="term" value="F:ATP binding"/>
    <property type="evidence" value="ECO:0007669"/>
    <property type="project" value="UniProtKB-KW"/>
</dbReference>
<dbReference type="PROSITE" id="PS50885">
    <property type="entry name" value="HAMP"/>
    <property type="match status" value="1"/>
</dbReference>
<feature type="domain" description="HAMP" evidence="16">
    <location>
        <begin position="197"/>
        <end position="249"/>
    </location>
</feature>
<dbReference type="FunFam" id="3.30.565.10:FF:000006">
    <property type="entry name" value="Sensor histidine kinase WalK"/>
    <property type="match status" value="1"/>
</dbReference>
<dbReference type="InterPro" id="IPR003594">
    <property type="entry name" value="HATPase_dom"/>
</dbReference>
<protein>
    <recommendedName>
        <fullName evidence="3">histidine kinase</fullName>
        <ecNumber evidence="3">2.7.13.3</ecNumber>
    </recommendedName>
</protein>
<evidence type="ECO:0000256" key="1">
    <source>
        <dbReference type="ARBA" id="ARBA00000085"/>
    </source>
</evidence>
<feature type="transmembrane region" description="Helical" evidence="14">
    <location>
        <begin position="180"/>
        <end position="199"/>
    </location>
</feature>
<evidence type="ECO:0000256" key="8">
    <source>
        <dbReference type="ARBA" id="ARBA00022741"/>
    </source>
</evidence>
<keyword evidence="9 17" id="KW-0418">Kinase</keyword>
<evidence type="ECO:0000256" key="12">
    <source>
        <dbReference type="ARBA" id="ARBA00023012"/>
    </source>
</evidence>
<keyword evidence="7 14" id="KW-0812">Transmembrane</keyword>
<evidence type="ECO:0000256" key="10">
    <source>
        <dbReference type="ARBA" id="ARBA00022840"/>
    </source>
</evidence>
<keyword evidence="10" id="KW-0067">ATP-binding</keyword>
<evidence type="ECO:0000259" key="15">
    <source>
        <dbReference type="PROSITE" id="PS50109"/>
    </source>
</evidence>
<organism evidence="17 18">
    <name type="scientific">Paenibacillus catalpae</name>
    <dbReference type="NCBI Taxonomy" id="1045775"/>
    <lineage>
        <taxon>Bacteria</taxon>
        <taxon>Bacillati</taxon>
        <taxon>Bacillota</taxon>
        <taxon>Bacilli</taxon>
        <taxon>Bacillales</taxon>
        <taxon>Paenibacillaceae</taxon>
        <taxon>Paenibacillus</taxon>
    </lineage>
</organism>
<comment type="catalytic activity">
    <reaction evidence="1">
        <text>ATP + protein L-histidine = ADP + protein N-phospho-L-histidine.</text>
        <dbReference type="EC" id="2.7.13.3"/>
    </reaction>
</comment>
<dbReference type="SMART" id="SM00387">
    <property type="entry name" value="HATPase_c"/>
    <property type="match status" value="1"/>
</dbReference>
<keyword evidence="4" id="KW-1003">Cell membrane</keyword>
<evidence type="ECO:0000256" key="11">
    <source>
        <dbReference type="ARBA" id="ARBA00022989"/>
    </source>
</evidence>
<keyword evidence="11 14" id="KW-1133">Transmembrane helix</keyword>
<dbReference type="CDD" id="cd06225">
    <property type="entry name" value="HAMP"/>
    <property type="match status" value="1"/>
</dbReference>
<dbReference type="AlphaFoldDB" id="A0A1I1V196"/>
<dbReference type="InterPro" id="IPR003661">
    <property type="entry name" value="HisK_dim/P_dom"/>
</dbReference>
<keyword evidence="5" id="KW-0597">Phosphoprotein</keyword>
<evidence type="ECO:0000256" key="14">
    <source>
        <dbReference type="SAM" id="Phobius"/>
    </source>
</evidence>
<dbReference type="EC" id="2.7.13.3" evidence="3"/>
<dbReference type="Pfam" id="PF02518">
    <property type="entry name" value="HATPase_c"/>
    <property type="match status" value="1"/>
</dbReference>
<dbReference type="STRING" id="1045775.SAMN05216378_1251"/>
<dbReference type="Gene3D" id="1.10.287.130">
    <property type="match status" value="1"/>
</dbReference>
<evidence type="ECO:0000259" key="16">
    <source>
        <dbReference type="PROSITE" id="PS50885"/>
    </source>
</evidence>
<dbReference type="SMART" id="SM00304">
    <property type="entry name" value="HAMP"/>
    <property type="match status" value="1"/>
</dbReference>
<dbReference type="InterPro" id="IPR036890">
    <property type="entry name" value="HATPase_C_sf"/>
</dbReference>
<dbReference type="SUPFAM" id="SSF158472">
    <property type="entry name" value="HAMP domain-like"/>
    <property type="match status" value="1"/>
</dbReference>
<evidence type="ECO:0000256" key="5">
    <source>
        <dbReference type="ARBA" id="ARBA00022553"/>
    </source>
</evidence>
<accession>A0A1I1V196</accession>
<name>A0A1I1V196_9BACL</name>
<proteinExistence type="predicted"/>
<keyword evidence="12" id="KW-0902">Two-component regulatory system</keyword>
<dbReference type="SUPFAM" id="SSF55874">
    <property type="entry name" value="ATPase domain of HSP90 chaperone/DNA topoisomerase II/histidine kinase"/>
    <property type="match status" value="1"/>
</dbReference>
<gene>
    <name evidence="17" type="ORF">SAMN05216378_1251</name>
</gene>
<evidence type="ECO:0000256" key="2">
    <source>
        <dbReference type="ARBA" id="ARBA00004651"/>
    </source>
</evidence>
<dbReference type="OrthoDB" id="9786919at2"/>
<evidence type="ECO:0000256" key="9">
    <source>
        <dbReference type="ARBA" id="ARBA00022777"/>
    </source>
</evidence>
<evidence type="ECO:0000256" key="7">
    <source>
        <dbReference type="ARBA" id="ARBA00022692"/>
    </source>
</evidence>
<dbReference type="GO" id="GO:0000155">
    <property type="term" value="F:phosphorelay sensor kinase activity"/>
    <property type="evidence" value="ECO:0007669"/>
    <property type="project" value="InterPro"/>
</dbReference>
<dbReference type="Pfam" id="PF00672">
    <property type="entry name" value="HAMP"/>
    <property type="match status" value="1"/>
</dbReference>
<dbReference type="PROSITE" id="PS50109">
    <property type="entry name" value="HIS_KIN"/>
    <property type="match status" value="1"/>
</dbReference>
<dbReference type="InterPro" id="IPR036097">
    <property type="entry name" value="HisK_dim/P_sf"/>
</dbReference>
<dbReference type="InterPro" id="IPR004358">
    <property type="entry name" value="Sig_transdc_His_kin-like_C"/>
</dbReference>
<evidence type="ECO:0000256" key="3">
    <source>
        <dbReference type="ARBA" id="ARBA00012438"/>
    </source>
</evidence>
<dbReference type="Pfam" id="PF00512">
    <property type="entry name" value="HisKA"/>
    <property type="match status" value="1"/>
</dbReference>
<evidence type="ECO:0000256" key="4">
    <source>
        <dbReference type="ARBA" id="ARBA00022475"/>
    </source>
</evidence>
<keyword evidence="6" id="KW-0808">Transferase</keyword>
<evidence type="ECO:0000256" key="13">
    <source>
        <dbReference type="ARBA" id="ARBA00023136"/>
    </source>
</evidence>
<keyword evidence="13 14" id="KW-0472">Membrane</keyword>
<keyword evidence="18" id="KW-1185">Reference proteome</keyword>
<dbReference type="RefSeq" id="WP_091182178.1">
    <property type="nucleotide sequence ID" value="NZ_FOMT01000001.1"/>
</dbReference>
<dbReference type="GO" id="GO:0005886">
    <property type="term" value="C:plasma membrane"/>
    <property type="evidence" value="ECO:0007669"/>
    <property type="project" value="UniProtKB-SubCell"/>
</dbReference>
<dbReference type="PANTHER" id="PTHR45528:SF1">
    <property type="entry name" value="SENSOR HISTIDINE KINASE CPXA"/>
    <property type="match status" value="1"/>
</dbReference>
<dbReference type="Gene3D" id="6.10.340.10">
    <property type="match status" value="1"/>
</dbReference>
<dbReference type="InterPro" id="IPR003660">
    <property type="entry name" value="HAMP_dom"/>
</dbReference>
<dbReference type="Proteomes" id="UP000198855">
    <property type="component" value="Unassembled WGS sequence"/>
</dbReference>
<dbReference type="CDD" id="cd00082">
    <property type="entry name" value="HisKA"/>
    <property type="match status" value="1"/>
</dbReference>
<evidence type="ECO:0000313" key="17">
    <source>
        <dbReference type="EMBL" id="SFD74863.1"/>
    </source>
</evidence>
<reference evidence="18" key="1">
    <citation type="submission" date="2016-10" db="EMBL/GenBank/DDBJ databases">
        <authorList>
            <person name="Varghese N."/>
            <person name="Submissions S."/>
        </authorList>
    </citation>
    <scope>NUCLEOTIDE SEQUENCE [LARGE SCALE GENOMIC DNA]</scope>
    <source>
        <strain evidence="18">CGMCC 1.10784</strain>
    </source>
</reference>
<feature type="transmembrane region" description="Helical" evidence="14">
    <location>
        <begin position="6"/>
        <end position="27"/>
    </location>
</feature>
<sequence length="479" mass="54721">MKLWLKVFWCTFLLFEVLFNASSFYLITHNFNQNLVREVDRGLSDQHILTAQIETDWSYINNLNQLLNTTKDDPAVFLQNNASKYLKSFDPSNVSIEIKDNREQTVFTDFSETIAVPRPELELENSEGRKYIIRSIGHKSVLFVAGDLNLSGRDFKLTYILDLTGIYEDKNAQIRNFIKINIVITIVLAAGLYSLIWFLTRSVRMLTSSAQTIASGQYTHRVNVLSKDEIGLLSEQFNKMAEAIEEKVNALETAATNKQRFIHYLTHELKTPLTSIIGYADLLRTTTFNEEVFYKSLNYIYNEGKRLESLAFKLMDLILVDNNKPNMTVEEIQQVFEETAQLMKPQLEKRQVKLSMSAEALRLPMERDLIKILCTNLIDNSIKASKAGDSIWLRGYQTGNFRYVIEVQDQGIGISEQDIPNVFEPFFTVDQTRSKTNHGAGLGLAICSEIVRLHKGELNIQSRANVGTVIQIILPGLYN</sequence>
<dbReference type="SUPFAM" id="SSF47384">
    <property type="entry name" value="Homodimeric domain of signal transducing histidine kinase"/>
    <property type="match status" value="1"/>
</dbReference>
<dbReference type="InterPro" id="IPR005467">
    <property type="entry name" value="His_kinase_dom"/>
</dbReference>
<keyword evidence="8" id="KW-0547">Nucleotide-binding</keyword>
<evidence type="ECO:0000313" key="18">
    <source>
        <dbReference type="Proteomes" id="UP000198855"/>
    </source>
</evidence>
<dbReference type="EMBL" id="FOMT01000001">
    <property type="protein sequence ID" value="SFD74863.1"/>
    <property type="molecule type" value="Genomic_DNA"/>
</dbReference>
<dbReference type="SMART" id="SM00388">
    <property type="entry name" value="HisKA"/>
    <property type="match status" value="1"/>
</dbReference>
<dbReference type="PANTHER" id="PTHR45528">
    <property type="entry name" value="SENSOR HISTIDINE KINASE CPXA"/>
    <property type="match status" value="1"/>
</dbReference>
<evidence type="ECO:0000256" key="6">
    <source>
        <dbReference type="ARBA" id="ARBA00022679"/>
    </source>
</evidence>